<reference evidence="2" key="1">
    <citation type="journal article" date="2020" name="Stud. Mycol.">
        <title>101 Dothideomycetes genomes: a test case for predicting lifestyles and emergence of pathogens.</title>
        <authorList>
            <person name="Haridas S."/>
            <person name="Albert R."/>
            <person name="Binder M."/>
            <person name="Bloem J."/>
            <person name="Labutti K."/>
            <person name="Salamov A."/>
            <person name="Andreopoulos B."/>
            <person name="Baker S."/>
            <person name="Barry K."/>
            <person name="Bills G."/>
            <person name="Bluhm B."/>
            <person name="Cannon C."/>
            <person name="Castanera R."/>
            <person name="Culley D."/>
            <person name="Daum C."/>
            <person name="Ezra D."/>
            <person name="Gonzalez J."/>
            <person name="Henrissat B."/>
            <person name="Kuo A."/>
            <person name="Liang C."/>
            <person name="Lipzen A."/>
            <person name="Lutzoni F."/>
            <person name="Magnuson J."/>
            <person name="Mondo S."/>
            <person name="Nolan M."/>
            <person name="Ohm R."/>
            <person name="Pangilinan J."/>
            <person name="Park H.-J."/>
            <person name="Ramirez L."/>
            <person name="Alfaro M."/>
            <person name="Sun H."/>
            <person name="Tritt A."/>
            <person name="Yoshinaga Y."/>
            <person name="Zwiers L.-H."/>
            <person name="Turgeon B."/>
            <person name="Goodwin S."/>
            <person name="Spatafora J."/>
            <person name="Crous P."/>
            <person name="Grigoriev I."/>
        </authorList>
    </citation>
    <scope>NUCLEOTIDE SEQUENCE</scope>
    <source>
        <strain evidence="2">CBS 113979</strain>
    </source>
</reference>
<dbReference type="Pfam" id="PF12013">
    <property type="entry name" value="OrsD"/>
    <property type="match status" value="1"/>
</dbReference>
<protein>
    <submittedName>
        <fullName evidence="2">Uncharacterized protein</fullName>
    </submittedName>
</protein>
<evidence type="ECO:0000256" key="1">
    <source>
        <dbReference type="SAM" id="MobiDB-lite"/>
    </source>
</evidence>
<feature type="compositionally biased region" description="Basic and acidic residues" evidence="1">
    <location>
        <begin position="141"/>
        <end position="159"/>
    </location>
</feature>
<dbReference type="AlphaFoldDB" id="A0A6G1GQH4"/>
<evidence type="ECO:0000313" key="2">
    <source>
        <dbReference type="EMBL" id="KAF1982999.1"/>
    </source>
</evidence>
<feature type="compositionally biased region" description="Low complexity" evidence="1">
    <location>
        <begin position="237"/>
        <end position="247"/>
    </location>
</feature>
<feature type="region of interest" description="Disordered" evidence="1">
    <location>
        <begin position="186"/>
        <end position="254"/>
    </location>
</feature>
<evidence type="ECO:0000313" key="3">
    <source>
        <dbReference type="Proteomes" id="UP000800041"/>
    </source>
</evidence>
<dbReference type="Proteomes" id="UP000800041">
    <property type="component" value="Unassembled WGS sequence"/>
</dbReference>
<feature type="region of interest" description="Disordered" evidence="1">
    <location>
        <begin position="141"/>
        <end position="160"/>
    </location>
</feature>
<dbReference type="InterPro" id="IPR022698">
    <property type="entry name" value="OrsD"/>
</dbReference>
<name>A0A6G1GQH4_9PEZI</name>
<feature type="compositionally biased region" description="Acidic residues" evidence="1">
    <location>
        <begin position="452"/>
        <end position="463"/>
    </location>
</feature>
<feature type="compositionally biased region" description="Low complexity" evidence="1">
    <location>
        <begin position="8"/>
        <end position="24"/>
    </location>
</feature>
<keyword evidence="3" id="KW-1185">Reference proteome</keyword>
<gene>
    <name evidence="2" type="ORF">K402DRAFT_180428</name>
</gene>
<feature type="region of interest" description="Disordered" evidence="1">
    <location>
        <begin position="442"/>
        <end position="465"/>
    </location>
</feature>
<feature type="compositionally biased region" description="Low complexity" evidence="1">
    <location>
        <begin position="215"/>
        <end position="227"/>
    </location>
</feature>
<feature type="compositionally biased region" description="Low complexity" evidence="1">
    <location>
        <begin position="195"/>
        <end position="207"/>
    </location>
</feature>
<dbReference type="OrthoDB" id="3944494at2759"/>
<organism evidence="2 3">
    <name type="scientific">Aulographum hederae CBS 113979</name>
    <dbReference type="NCBI Taxonomy" id="1176131"/>
    <lineage>
        <taxon>Eukaryota</taxon>
        <taxon>Fungi</taxon>
        <taxon>Dikarya</taxon>
        <taxon>Ascomycota</taxon>
        <taxon>Pezizomycotina</taxon>
        <taxon>Dothideomycetes</taxon>
        <taxon>Pleosporomycetidae</taxon>
        <taxon>Aulographales</taxon>
        <taxon>Aulographaceae</taxon>
    </lineage>
</organism>
<sequence length="719" mass="80862">MPPTLGFTPASSPGAASPAPAATSQDGLVSDRSTSGPPALLPASLRYVDELGVVLCSEHGSCYTGDSLRRHLGDGHRLPARQRREILEGLPRIAQSVDVAEARRRALDWTRPLDGLPIHFGYVCSAPACAFLAVREKTMQQHGRVEHERRPGKGKRAEKAYGPASLQTLWAKKGQVCYFLVDTETPQTGEEEHGQQGQRQGRQQRQGQGEEEHGQQGQRQGRQQRQGQGEEEHGQQRQRQGRQQRQGQGEDGQSFQAWSEIEARFRQAQEKQARAYSDEGLVERHDHISELTPWLRQTGYHSHLQGLPLDQIADSYQLPGDAGEQEPELAAICSSVDRVLRRSMAVLERDYHGTEEKRRLSRLNSKLLNTFRGAEMSQDPIKPLQNSRSKQTYIRSWQKLACYYYRVTQDGCLRVGDKLPFLPSTRQRVAFEDMWKAAEELYEEEQGRQEGGGEEEGGEENAGSEEKLLHKLDQTVLCFSLALIQHRLDVRAFDSVMVSFAAVLAWDSASKTWMQVGNYTSYLSQLIYDCQLLVLQHSLQLVDSGKAQDLTACITNVRDSWLRNDTPGPVAELLGTRLLGFEIARNTVNQAQVRWHADGETIVYQEVQLRMEQLRELVSHETQAARKVLEQDLCFGAGESDGEAEDDGERMPRYDLRRLVDNWDASSPGQSFLTDSRNASEIQHGETWLLNRLQLRPDIMTLLGVPRVAADVSQVKGSH</sequence>
<feature type="compositionally biased region" description="Polar residues" evidence="1">
    <location>
        <begin position="25"/>
        <end position="35"/>
    </location>
</feature>
<dbReference type="EMBL" id="ML977178">
    <property type="protein sequence ID" value="KAF1982999.1"/>
    <property type="molecule type" value="Genomic_DNA"/>
</dbReference>
<proteinExistence type="predicted"/>
<accession>A0A6G1GQH4</accession>
<feature type="region of interest" description="Disordered" evidence="1">
    <location>
        <begin position="1"/>
        <end position="35"/>
    </location>
</feature>